<dbReference type="SUPFAM" id="SSF51735">
    <property type="entry name" value="NAD(P)-binding Rossmann-fold domains"/>
    <property type="match status" value="1"/>
</dbReference>
<accession>A0A168N9M0</accession>
<gene>
    <name evidence="8" type="ORF">MUCCIDRAFT_90838</name>
</gene>
<dbReference type="PROSITE" id="PS00059">
    <property type="entry name" value="ADH_ZINC"/>
    <property type="match status" value="1"/>
</dbReference>
<dbReference type="PANTHER" id="PTHR42683">
    <property type="entry name" value="ALDEHYDE REDUCTASE"/>
    <property type="match status" value="1"/>
</dbReference>
<evidence type="ECO:0000256" key="3">
    <source>
        <dbReference type="ARBA" id="ARBA00022833"/>
    </source>
</evidence>
<dbReference type="Gene3D" id="3.40.50.720">
    <property type="entry name" value="NAD(P)-binding Rossmann-like Domain"/>
    <property type="match status" value="1"/>
</dbReference>
<feature type="domain" description="Alcohol dehydrogenase-like N-terminal" evidence="7">
    <location>
        <begin position="33"/>
        <end position="151"/>
    </location>
</feature>
<evidence type="ECO:0008006" key="10">
    <source>
        <dbReference type="Google" id="ProtNLM"/>
    </source>
</evidence>
<evidence type="ECO:0000259" key="7">
    <source>
        <dbReference type="Pfam" id="PF08240"/>
    </source>
</evidence>
<dbReference type="Gene3D" id="3.90.180.10">
    <property type="entry name" value="Medium-chain alcohol dehydrogenases, catalytic domain"/>
    <property type="match status" value="1"/>
</dbReference>
<reference evidence="8 9" key="1">
    <citation type="submission" date="2015-06" db="EMBL/GenBank/DDBJ databases">
        <title>Expansion of signal transduction pathways in fungi by whole-genome duplication.</title>
        <authorList>
            <consortium name="DOE Joint Genome Institute"/>
            <person name="Corrochano L.M."/>
            <person name="Kuo A."/>
            <person name="Marcet-Houben M."/>
            <person name="Polaino S."/>
            <person name="Salamov A."/>
            <person name="Villalobos J.M."/>
            <person name="Alvarez M.I."/>
            <person name="Avalos J."/>
            <person name="Benito E.P."/>
            <person name="Benoit I."/>
            <person name="Burger G."/>
            <person name="Camino L.P."/>
            <person name="Canovas D."/>
            <person name="Cerda-Olmedo E."/>
            <person name="Cheng J.-F."/>
            <person name="Dominguez A."/>
            <person name="Elias M."/>
            <person name="Eslava A.P."/>
            <person name="Glaser F."/>
            <person name="Grimwood J."/>
            <person name="Gutierrez G."/>
            <person name="Heitman J."/>
            <person name="Henrissat B."/>
            <person name="Iturriaga E.A."/>
            <person name="Lang B.F."/>
            <person name="Lavin J.L."/>
            <person name="Lee S."/>
            <person name="Li W."/>
            <person name="Lindquist E."/>
            <person name="Lopez-Garcia S."/>
            <person name="Luque E.M."/>
            <person name="Marcos A.T."/>
            <person name="Martin J."/>
            <person name="Mccluskey K."/>
            <person name="Medina H.R."/>
            <person name="Miralles-Duran A."/>
            <person name="Miyazaki A."/>
            <person name="Munoz-Torres E."/>
            <person name="Oguiza J.A."/>
            <person name="Ohm R."/>
            <person name="Olmedo M."/>
            <person name="Orejas M."/>
            <person name="Ortiz-Castellanos L."/>
            <person name="Pisabarro A.G."/>
            <person name="Rodriguez-Romero J."/>
            <person name="Ruiz-Herrera J."/>
            <person name="Ruiz-Vazquez R."/>
            <person name="Sanz C."/>
            <person name="Schackwitz W."/>
            <person name="Schmutz J."/>
            <person name="Shahriari M."/>
            <person name="Shelest E."/>
            <person name="Silva-Franco F."/>
            <person name="Soanes D."/>
            <person name="Syed K."/>
            <person name="Tagua V.G."/>
            <person name="Talbot N.J."/>
            <person name="Thon M."/>
            <person name="De Vries R.P."/>
            <person name="Wiebenga A."/>
            <person name="Yadav J.S."/>
            <person name="Braun E.L."/>
            <person name="Baker S."/>
            <person name="Garre V."/>
            <person name="Horwitz B."/>
            <person name="Torres-Martinez S."/>
            <person name="Idnurm A."/>
            <person name="Herrera-Estrella A."/>
            <person name="Gabaldon T."/>
            <person name="Grigoriev I.V."/>
        </authorList>
    </citation>
    <scope>NUCLEOTIDE SEQUENCE [LARGE SCALE GENOMIC DNA]</scope>
    <source>
        <strain evidence="8 9">CBS 277.49</strain>
    </source>
</reference>
<organism evidence="8 9">
    <name type="scientific">Mucor lusitanicus CBS 277.49</name>
    <dbReference type="NCBI Taxonomy" id="747725"/>
    <lineage>
        <taxon>Eukaryota</taxon>
        <taxon>Fungi</taxon>
        <taxon>Fungi incertae sedis</taxon>
        <taxon>Mucoromycota</taxon>
        <taxon>Mucoromycotina</taxon>
        <taxon>Mucoromycetes</taxon>
        <taxon>Mucorales</taxon>
        <taxon>Mucorineae</taxon>
        <taxon>Mucoraceae</taxon>
        <taxon>Mucor</taxon>
    </lineage>
</organism>
<dbReference type="VEuPathDB" id="FungiDB:MUCCIDRAFT_90838"/>
<sequence>MSANNKETTHAWAGVAKGKPLVEMDLPLKKWSEDDVQIDVTHCGLCGSDDHMLNESWGPTHFPVCVGHEIVGVVSKVGSNVKHVKVGDRAGVGAQSGSCHKCKNCLEGNENICPKSVLTYGSQWYDNDAWATGGYGSVWRGDNAFVFKIPDDLSSEGAATLFCAGITTFAPLKRCAVGKDSVVGVMGIGGLGHFGILWAKAMGAKVVGMSHNDKKREVAKELGCDDYINTSNEEDMAKYNNTLTHILCTGTSPDFQWAPYFALLRVNGHFINVMAPNWQFPELSPLLLIMNQVFIHGSAIGSPAEIQEMLDFAAEHNVKPWIEVRPMKDINNILEDFRAGKPRFRYVMEH</sequence>
<keyword evidence="3 5" id="KW-0862">Zinc</keyword>
<dbReference type="InterPro" id="IPR002328">
    <property type="entry name" value="ADH_Zn_CS"/>
</dbReference>
<dbReference type="FunFam" id="3.40.50.720:FF:000022">
    <property type="entry name" value="Cinnamyl alcohol dehydrogenase"/>
    <property type="match status" value="1"/>
</dbReference>
<comment type="cofactor">
    <cofactor evidence="1 5">
        <name>Zn(2+)</name>
        <dbReference type="ChEBI" id="CHEBI:29105"/>
    </cofactor>
</comment>
<dbReference type="InterPro" id="IPR047109">
    <property type="entry name" value="CAD-like"/>
</dbReference>
<name>A0A168N9M0_MUCCL</name>
<comment type="caution">
    <text evidence="8">The sequence shown here is derived from an EMBL/GenBank/DDBJ whole genome shotgun (WGS) entry which is preliminary data.</text>
</comment>
<dbReference type="InterPro" id="IPR036291">
    <property type="entry name" value="NAD(P)-bd_dom_sf"/>
</dbReference>
<feature type="domain" description="Alcohol dehydrogenase-like C-terminal" evidence="6">
    <location>
        <begin position="190"/>
        <end position="314"/>
    </location>
</feature>
<proteinExistence type="inferred from homology"/>
<keyword evidence="9" id="KW-1185">Reference proteome</keyword>
<evidence type="ECO:0000313" key="9">
    <source>
        <dbReference type="Proteomes" id="UP000077051"/>
    </source>
</evidence>
<dbReference type="GO" id="GO:0008270">
    <property type="term" value="F:zinc ion binding"/>
    <property type="evidence" value="ECO:0007669"/>
    <property type="project" value="InterPro"/>
</dbReference>
<dbReference type="CDD" id="cd05283">
    <property type="entry name" value="CAD1"/>
    <property type="match status" value="1"/>
</dbReference>
<protein>
    <recommendedName>
        <fullName evidence="10">Enoyl reductase (ER) domain-containing protein</fullName>
    </recommendedName>
</protein>
<dbReference type="Pfam" id="PF08240">
    <property type="entry name" value="ADH_N"/>
    <property type="match status" value="1"/>
</dbReference>
<dbReference type="InterPro" id="IPR013149">
    <property type="entry name" value="ADH-like_C"/>
</dbReference>
<keyword evidence="2 5" id="KW-0479">Metal-binding</keyword>
<dbReference type="InterPro" id="IPR013154">
    <property type="entry name" value="ADH-like_N"/>
</dbReference>
<dbReference type="SUPFAM" id="SSF50129">
    <property type="entry name" value="GroES-like"/>
    <property type="match status" value="1"/>
</dbReference>
<evidence type="ECO:0000313" key="8">
    <source>
        <dbReference type="EMBL" id="OAD05987.1"/>
    </source>
</evidence>
<dbReference type="Proteomes" id="UP000077051">
    <property type="component" value="Unassembled WGS sequence"/>
</dbReference>
<dbReference type="AlphaFoldDB" id="A0A168N9M0"/>
<dbReference type="STRING" id="747725.A0A168N9M0"/>
<dbReference type="GO" id="GO:0016616">
    <property type="term" value="F:oxidoreductase activity, acting on the CH-OH group of donors, NAD or NADP as acceptor"/>
    <property type="evidence" value="ECO:0007669"/>
    <property type="project" value="InterPro"/>
</dbReference>
<dbReference type="OrthoDB" id="1879366at2759"/>
<dbReference type="Pfam" id="PF00107">
    <property type="entry name" value="ADH_zinc_N"/>
    <property type="match status" value="1"/>
</dbReference>
<evidence type="ECO:0000256" key="5">
    <source>
        <dbReference type="RuleBase" id="RU361277"/>
    </source>
</evidence>
<keyword evidence="4" id="KW-0560">Oxidoreductase</keyword>
<evidence type="ECO:0000256" key="1">
    <source>
        <dbReference type="ARBA" id="ARBA00001947"/>
    </source>
</evidence>
<evidence type="ECO:0000256" key="2">
    <source>
        <dbReference type="ARBA" id="ARBA00022723"/>
    </source>
</evidence>
<dbReference type="EMBL" id="AMYB01000002">
    <property type="protein sequence ID" value="OAD05987.1"/>
    <property type="molecule type" value="Genomic_DNA"/>
</dbReference>
<comment type="similarity">
    <text evidence="5">Belongs to the zinc-containing alcohol dehydrogenase family.</text>
</comment>
<dbReference type="InterPro" id="IPR011032">
    <property type="entry name" value="GroES-like_sf"/>
</dbReference>
<evidence type="ECO:0000259" key="6">
    <source>
        <dbReference type="Pfam" id="PF00107"/>
    </source>
</evidence>
<evidence type="ECO:0000256" key="4">
    <source>
        <dbReference type="ARBA" id="ARBA00023002"/>
    </source>
</evidence>